<organism evidence="4 5">
    <name type="scientific">Dendrobium nobile</name>
    <name type="common">Orchid</name>
    <dbReference type="NCBI Taxonomy" id="94219"/>
    <lineage>
        <taxon>Eukaryota</taxon>
        <taxon>Viridiplantae</taxon>
        <taxon>Streptophyta</taxon>
        <taxon>Embryophyta</taxon>
        <taxon>Tracheophyta</taxon>
        <taxon>Spermatophyta</taxon>
        <taxon>Magnoliopsida</taxon>
        <taxon>Liliopsida</taxon>
        <taxon>Asparagales</taxon>
        <taxon>Orchidaceae</taxon>
        <taxon>Epidendroideae</taxon>
        <taxon>Malaxideae</taxon>
        <taxon>Dendrobiinae</taxon>
        <taxon>Dendrobium</taxon>
    </lineage>
</organism>
<keyword evidence="1" id="KW-0479">Metal-binding</keyword>
<evidence type="ECO:0000313" key="4">
    <source>
        <dbReference type="EMBL" id="KAI0499833.1"/>
    </source>
</evidence>
<name>A0A8T3ATQ1_DENNO</name>
<dbReference type="SMR" id="A0A8T3ATQ1"/>
<dbReference type="GO" id="GO:0008270">
    <property type="term" value="F:zinc ion binding"/>
    <property type="evidence" value="ECO:0007669"/>
    <property type="project" value="UniProtKB-UniRule"/>
</dbReference>
<dbReference type="AlphaFoldDB" id="A0A8T3ATQ1"/>
<feature type="region of interest" description="Disordered" evidence="2">
    <location>
        <begin position="90"/>
        <end position="110"/>
    </location>
</feature>
<evidence type="ECO:0000259" key="3">
    <source>
        <dbReference type="PROSITE" id="PS51083"/>
    </source>
</evidence>
<reference evidence="4" key="1">
    <citation type="journal article" date="2022" name="Front. Genet.">
        <title>Chromosome-Scale Assembly of the Dendrobium nobile Genome Provides Insights Into the Molecular Mechanism of the Biosynthesis of the Medicinal Active Ingredient of Dendrobium.</title>
        <authorList>
            <person name="Xu Q."/>
            <person name="Niu S.-C."/>
            <person name="Li K.-L."/>
            <person name="Zheng P.-J."/>
            <person name="Zhang X.-J."/>
            <person name="Jia Y."/>
            <person name="Liu Y."/>
            <person name="Niu Y.-X."/>
            <person name="Yu L.-H."/>
            <person name="Chen D.-F."/>
            <person name="Zhang G.-Q."/>
        </authorList>
    </citation>
    <scope>NUCLEOTIDE SEQUENCE</scope>
    <source>
        <tissue evidence="4">Leaf</tissue>
    </source>
</reference>
<dbReference type="PANTHER" id="PTHR15555:SF0">
    <property type="entry name" value="ZINC FINGER HIT DOMAIN-CONTAINING PROTEIN 2"/>
    <property type="match status" value="1"/>
</dbReference>
<dbReference type="SUPFAM" id="SSF144232">
    <property type="entry name" value="HIT/MYND zinc finger-like"/>
    <property type="match status" value="1"/>
</dbReference>
<comment type="caution">
    <text evidence="4">The sequence shown here is derived from an EMBL/GenBank/DDBJ whole genome shotgun (WGS) entry which is preliminary data.</text>
</comment>
<evidence type="ECO:0000313" key="5">
    <source>
        <dbReference type="Proteomes" id="UP000829196"/>
    </source>
</evidence>
<proteinExistence type="predicted"/>
<sequence length="405" mass="45120">MDKVVVSDAAPSNSFSEARLICRVCQKQFSRYTCPRCNTRYCSLECYKRHSLRCTESFMRENVMEELHQIQSNDATKRKMLEILRRVHSEDDMDSDGEDGSMLSEETTQKILSGDELRLEDLSPGEIKKFQRAVANGELSKLIEPWDPWWRKSSAASISLGPSGNQLVKPLDVEENSQCSFSSSESSIGEVPAGPENPLPPLQQLSRAEPSPLLPVHLIDVIYSYCFTLRIYNGDWHFDPLGAAMVLLTLSSVLGGDSRPETVSEALAACIEQTCSPAFRHAGGFKFGLILVDDAIDLLSLGANAIICLLCDLRRLIQAGEEMLRSENMEKAKRAEGRRKLKGVDRKIYFLMCWVHEQSEEVWSSFSGIVEVEKASLSALEQNRGICNMGEGKGASKAKVLVEEV</sequence>
<gene>
    <name evidence="4" type="ORF">KFK09_018041</name>
</gene>
<dbReference type="EMBL" id="JAGYWB010000013">
    <property type="protein sequence ID" value="KAI0499833.1"/>
    <property type="molecule type" value="Genomic_DNA"/>
</dbReference>
<dbReference type="CDD" id="cd23024">
    <property type="entry name" value="zf-HIT_ZNHIT2-3"/>
    <property type="match status" value="1"/>
</dbReference>
<feature type="domain" description="HIT-type" evidence="3">
    <location>
        <begin position="22"/>
        <end position="54"/>
    </location>
</feature>
<evidence type="ECO:0000256" key="2">
    <source>
        <dbReference type="SAM" id="MobiDB-lite"/>
    </source>
</evidence>
<protein>
    <recommendedName>
        <fullName evidence="3">HIT-type domain-containing protein</fullName>
    </recommendedName>
</protein>
<dbReference type="InterPro" id="IPR007529">
    <property type="entry name" value="Znf_HIT"/>
</dbReference>
<dbReference type="OrthoDB" id="18412at2759"/>
<keyword evidence="1" id="KW-0863">Zinc-finger</keyword>
<dbReference type="PANTHER" id="PTHR15555">
    <property type="entry name" value="ZINC FINGER HIT DOMAIN CONTAINING PROTEIN 2 PROTEIN FON -RELATED"/>
    <property type="match status" value="1"/>
</dbReference>
<keyword evidence="1" id="KW-0862">Zinc</keyword>
<dbReference type="Pfam" id="PF04438">
    <property type="entry name" value="zf-HIT"/>
    <property type="match status" value="1"/>
</dbReference>
<keyword evidence="5" id="KW-1185">Reference proteome</keyword>
<dbReference type="Gene3D" id="3.30.60.190">
    <property type="match status" value="1"/>
</dbReference>
<evidence type="ECO:0000256" key="1">
    <source>
        <dbReference type="PROSITE-ProRule" id="PRU00453"/>
    </source>
</evidence>
<dbReference type="InterPro" id="IPR039646">
    <property type="entry name" value="ZNHIT2"/>
</dbReference>
<accession>A0A8T3ATQ1</accession>
<dbReference type="Proteomes" id="UP000829196">
    <property type="component" value="Unassembled WGS sequence"/>
</dbReference>
<dbReference type="PROSITE" id="PS51083">
    <property type="entry name" value="ZF_HIT"/>
    <property type="match status" value="1"/>
</dbReference>
<feature type="region of interest" description="Disordered" evidence="2">
    <location>
        <begin position="182"/>
        <end position="203"/>
    </location>
</feature>